<accession>A0A501PD81</accession>
<dbReference type="Gene3D" id="3.40.50.1820">
    <property type="entry name" value="alpha/beta hydrolase"/>
    <property type="match status" value="1"/>
</dbReference>
<dbReference type="SUPFAM" id="SSF53474">
    <property type="entry name" value="alpha/beta-Hydrolases"/>
    <property type="match status" value="1"/>
</dbReference>
<name>A0A501PD81_9PROT</name>
<dbReference type="GO" id="GO:0016787">
    <property type="term" value="F:hydrolase activity"/>
    <property type="evidence" value="ECO:0007669"/>
    <property type="project" value="UniProtKB-KW"/>
</dbReference>
<sequence length="392" mass="43228">MNRLIFILYAFFASATAQAAPGAPATEAGRLDLATKYHIASAALGDERTILISVPDGYDASDARYPVIYLLDGMQSIYHAAGTRDVLVRSGDMPPVILVGLKSVNRTRDMTPSRMAGNAQSGGAAKLLAHLRDEVIPFVEKAYRANGYRVLTGHSDGGLFSVYALMEAPKLFDAEIIMSPALWWNGEEMTKAAGPFLDTHPKLTKSLYFGIGADDGDGMRQELKRFVDVVKAAQLPGVRWDYREFDGEGHMSAPLRTFYHGVKFIFADLRLPDEVIYHFTTDAFLAHERMIQAKYGAAARQTQELYVPLGLHLIETGDYDGAIAVLQRNAEAYAGNRYPRNNAWLADAYQKAGRKAEALAEYQRAYRLAVETGYGEADSYRQKIVELGGHAD</sequence>
<dbReference type="PANTHER" id="PTHR48098">
    <property type="entry name" value="ENTEROCHELIN ESTERASE-RELATED"/>
    <property type="match status" value="1"/>
</dbReference>
<dbReference type="AlphaFoldDB" id="A0A501PD81"/>
<dbReference type="InterPro" id="IPR011990">
    <property type="entry name" value="TPR-like_helical_dom_sf"/>
</dbReference>
<feature type="signal peptide" evidence="1">
    <location>
        <begin position="1"/>
        <end position="19"/>
    </location>
</feature>
<keyword evidence="1" id="KW-0732">Signal</keyword>
<dbReference type="Pfam" id="PF00756">
    <property type="entry name" value="Esterase"/>
    <property type="match status" value="1"/>
</dbReference>
<keyword evidence="3" id="KW-1185">Reference proteome</keyword>
<proteinExistence type="predicted"/>
<dbReference type="InterPro" id="IPR000801">
    <property type="entry name" value="Esterase-like"/>
</dbReference>
<comment type="caution">
    <text evidence="2">The sequence shown here is derived from an EMBL/GenBank/DDBJ whole genome shotgun (WGS) entry which is preliminary data.</text>
</comment>
<dbReference type="SUPFAM" id="SSF48452">
    <property type="entry name" value="TPR-like"/>
    <property type="match status" value="1"/>
</dbReference>
<dbReference type="PANTHER" id="PTHR48098:SF6">
    <property type="entry name" value="FERRI-BACILLIBACTIN ESTERASE BESA"/>
    <property type="match status" value="1"/>
</dbReference>
<evidence type="ECO:0000256" key="1">
    <source>
        <dbReference type="SAM" id="SignalP"/>
    </source>
</evidence>
<dbReference type="InterPro" id="IPR050583">
    <property type="entry name" value="Mycobacterial_A85_antigen"/>
</dbReference>
<keyword evidence="2" id="KW-0378">Hydrolase</keyword>
<gene>
    <name evidence="2" type="ORF">FIV46_17630</name>
</gene>
<dbReference type="RefSeq" id="WP_139942232.1">
    <property type="nucleotide sequence ID" value="NZ_JBHSYP010000005.1"/>
</dbReference>
<feature type="chain" id="PRO_5021275165" evidence="1">
    <location>
        <begin position="20"/>
        <end position="392"/>
    </location>
</feature>
<dbReference type="EMBL" id="VFIY01000018">
    <property type="protein sequence ID" value="TPD57916.1"/>
    <property type="molecule type" value="Genomic_DNA"/>
</dbReference>
<dbReference type="OrthoDB" id="5523653at2"/>
<dbReference type="Proteomes" id="UP000319148">
    <property type="component" value="Unassembled WGS sequence"/>
</dbReference>
<evidence type="ECO:0000313" key="2">
    <source>
        <dbReference type="EMBL" id="TPD57916.1"/>
    </source>
</evidence>
<reference evidence="3" key="1">
    <citation type="submission" date="2019-06" db="EMBL/GenBank/DDBJ databases">
        <title>The complete genome of Emcibacter congregatus ZYLT.</title>
        <authorList>
            <person name="Zhao Z."/>
        </authorList>
    </citation>
    <scope>NUCLEOTIDE SEQUENCE [LARGE SCALE GENOMIC DNA]</scope>
    <source>
        <strain evidence="3">MCCC 1A06723</strain>
    </source>
</reference>
<protein>
    <submittedName>
        <fullName evidence="2">Alpha/beta hydrolase</fullName>
    </submittedName>
</protein>
<dbReference type="InterPro" id="IPR029058">
    <property type="entry name" value="AB_hydrolase_fold"/>
</dbReference>
<evidence type="ECO:0000313" key="3">
    <source>
        <dbReference type="Proteomes" id="UP000319148"/>
    </source>
</evidence>
<organism evidence="2 3">
    <name type="scientific">Emcibacter nanhaiensis</name>
    <dbReference type="NCBI Taxonomy" id="1505037"/>
    <lineage>
        <taxon>Bacteria</taxon>
        <taxon>Pseudomonadati</taxon>
        <taxon>Pseudomonadota</taxon>
        <taxon>Alphaproteobacteria</taxon>
        <taxon>Emcibacterales</taxon>
        <taxon>Emcibacteraceae</taxon>
        <taxon>Emcibacter</taxon>
    </lineage>
</organism>